<name>A0A9D4X820_PEA</name>
<accession>A0A9D4X820</accession>
<protein>
    <submittedName>
        <fullName evidence="2">Uncharacterized protein</fullName>
    </submittedName>
</protein>
<dbReference type="Gramene" id="Psat04G0137000-T2">
    <property type="protein sequence ID" value="KAI5416294.1"/>
    <property type="gene ID" value="KIW84_041370"/>
</dbReference>
<feature type="chain" id="PRO_5039698016" evidence="1">
    <location>
        <begin position="33"/>
        <end position="110"/>
    </location>
</feature>
<gene>
    <name evidence="2" type="ORF">KIW84_041370</name>
</gene>
<dbReference type="EMBL" id="JAMSHJ010000004">
    <property type="protein sequence ID" value="KAI5416294.1"/>
    <property type="molecule type" value="Genomic_DNA"/>
</dbReference>
<proteinExistence type="predicted"/>
<feature type="signal peptide" evidence="1">
    <location>
        <begin position="1"/>
        <end position="32"/>
    </location>
</feature>
<dbReference type="AlphaFoldDB" id="A0A9D4X820"/>
<evidence type="ECO:0000313" key="2">
    <source>
        <dbReference type="EMBL" id="KAI5416294.1"/>
    </source>
</evidence>
<evidence type="ECO:0000256" key="1">
    <source>
        <dbReference type="SAM" id="SignalP"/>
    </source>
</evidence>
<organism evidence="2 3">
    <name type="scientific">Pisum sativum</name>
    <name type="common">Garden pea</name>
    <name type="synonym">Lathyrus oleraceus</name>
    <dbReference type="NCBI Taxonomy" id="3888"/>
    <lineage>
        <taxon>Eukaryota</taxon>
        <taxon>Viridiplantae</taxon>
        <taxon>Streptophyta</taxon>
        <taxon>Embryophyta</taxon>
        <taxon>Tracheophyta</taxon>
        <taxon>Spermatophyta</taxon>
        <taxon>Magnoliopsida</taxon>
        <taxon>eudicotyledons</taxon>
        <taxon>Gunneridae</taxon>
        <taxon>Pentapetalae</taxon>
        <taxon>rosids</taxon>
        <taxon>fabids</taxon>
        <taxon>Fabales</taxon>
        <taxon>Fabaceae</taxon>
        <taxon>Papilionoideae</taxon>
        <taxon>50 kb inversion clade</taxon>
        <taxon>NPAAA clade</taxon>
        <taxon>Hologalegina</taxon>
        <taxon>IRL clade</taxon>
        <taxon>Fabeae</taxon>
        <taxon>Lathyrus</taxon>
    </lineage>
</organism>
<keyword evidence="3" id="KW-1185">Reference proteome</keyword>
<keyword evidence="1" id="KW-0732">Signal</keyword>
<dbReference type="Proteomes" id="UP001058974">
    <property type="component" value="Chromosome 4"/>
</dbReference>
<sequence>MGLQPSLTKASLMILVILGLLYFLSLPSSGKGGPRELNRIHNATRYKLQQEKSKIRVHVQMRFERTSRTSIERKANPVEFDSVFSRSSLTISFESPDIVPIFCGALQHST</sequence>
<reference evidence="2 3" key="1">
    <citation type="journal article" date="2022" name="Nat. Genet.">
        <title>Improved pea reference genome and pan-genome highlight genomic features and evolutionary characteristics.</title>
        <authorList>
            <person name="Yang T."/>
            <person name="Liu R."/>
            <person name="Luo Y."/>
            <person name="Hu S."/>
            <person name="Wang D."/>
            <person name="Wang C."/>
            <person name="Pandey M.K."/>
            <person name="Ge S."/>
            <person name="Xu Q."/>
            <person name="Li N."/>
            <person name="Li G."/>
            <person name="Huang Y."/>
            <person name="Saxena R.K."/>
            <person name="Ji Y."/>
            <person name="Li M."/>
            <person name="Yan X."/>
            <person name="He Y."/>
            <person name="Liu Y."/>
            <person name="Wang X."/>
            <person name="Xiang C."/>
            <person name="Varshney R.K."/>
            <person name="Ding H."/>
            <person name="Gao S."/>
            <person name="Zong X."/>
        </authorList>
    </citation>
    <scope>NUCLEOTIDE SEQUENCE [LARGE SCALE GENOMIC DNA]</scope>
    <source>
        <strain evidence="2 3">cv. Zhongwan 6</strain>
    </source>
</reference>
<evidence type="ECO:0000313" key="3">
    <source>
        <dbReference type="Proteomes" id="UP001058974"/>
    </source>
</evidence>
<comment type="caution">
    <text evidence="2">The sequence shown here is derived from an EMBL/GenBank/DDBJ whole genome shotgun (WGS) entry which is preliminary data.</text>
</comment>